<evidence type="ECO:0000313" key="2">
    <source>
        <dbReference type="Proteomes" id="UP000638986"/>
    </source>
</evidence>
<organism evidence="1 2">
    <name type="scientific">Pseudomonas luteola</name>
    <dbReference type="NCBI Taxonomy" id="47886"/>
    <lineage>
        <taxon>Bacteria</taxon>
        <taxon>Pseudomonadati</taxon>
        <taxon>Pseudomonadota</taxon>
        <taxon>Gammaproteobacteria</taxon>
        <taxon>Pseudomonadales</taxon>
        <taxon>Pseudomonadaceae</taxon>
        <taxon>Pseudomonas</taxon>
    </lineage>
</organism>
<protein>
    <submittedName>
        <fullName evidence="1">SH3 domain-containing protein</fullName>
    </submittedName>
</protein>
<evidence type="ECO:0000313" key="1">
    <source>
        <dbReference type="EMBL" id="MBH3441789.1"/>
    </source>
</evidence>
<accession>A0ABS0MYM3</accession>
<gene>
    <name evidence="1" type="ORF">I5Q09_24225</name>
</gene>
<sequence length="353" mass="40099">MSTDTSTFSAAEALRKALDRANPTQRLLSELQKSRLDHIKAILEPFESVKRQLLERSEAQKALLEAANAPLVRQIESVQAILRKSQVQSYLEIANKASEAFGGILKAKPYWNETLLSNSTAIAKVLSDFQHSANTFEQIERSHLPLLNAFRDADQERINSLFQSFASDSLIDTESDVLKAFLDEPPTESQRSAEAEVIDKLRGVSSETALSASAKLLLFIFFSLFFSVIQKVPAVTANFLKEWKDYRENACDIAERLPSVASMAQVRKEFRKHLCGTPIELQRLTRIVKRDKVRLRLAPSMKANIIRELPINSIVRVLDSEDRTWLHVVYHDKENDIDMQGWVTRKMVEKITD</sequence>
<name>A0ABS0MYM3_PSELU</name>
<reference evidence="1 2" key="1">
    <citation type="submission" date="2020-11" db="EMBL/GenBank/DDBJ databases">
        <title>Enhanced detection system for hospital associated transmission using whole genome sequencing surveillance.</title>
        <authorList>
            <person name="Harrison L.H."/>
            <person name="Van Tyne D."/>
            <person name="Marsh J.W."/>
            <person name="Griffith M.P."/>
            <person name="Snyder D.J."/>
            <person name="Cooper V.S."/>
            <person name="Mustapha M."/>
        </authorList>
    </citation>
    <scope>NUCLEOTIDE SEQUENCE [LARGE SCALE GENOMIC DNA]</scope>
    <source>
        <strain evidence="1 2">PSB00013</strain>
    </source>
</reference>
<dbReference type="EMBL" id="JADTXM010000028">
    <property type="protein sequence ID" value="MBH3441789.1"/>
    <property type="molecule type" value="Genomic_DNA"/>
</dbReference>
<comment type="caution">
    <text evidence="1">The sequence shown here is derived from an EMBL/GenBank/DDBJ whole genome shotgun (WGS) entry which is preliminary data.</text>
</comment>
<proteinExistence type="predicted"/>
<dbReference type="Gene3D" id="2.30.30.40">
    <property type="entry name" value="SH3 Domains"/>
    <property type="match status" value="1"/>
</dbReference>
<dbReference type="Proteomes" id="UP000638986">
    <property type="component" value="Unassembled WGS sequence"/>
</dbReference>
<dbReference type="RefSeq" id="WP_112297484.1">
    <property type="nucleotide sequence ID" value="NZ_JAAMQY010000010.1"/>
</dbReference>